<protein>
    <submittedName>
        <fullName evidence="1">Uncharacterized protein</fullName>
    </submittedName>
</protein>
<gene>
    <name evidence="1" type="ORF">FCI23_54190</name>
</gene>
<organism evidence="1 2">
    <name type="scientific">Actinacidiphila oryziradicis</name>
    <dbReference type="NCBI Taxonomy" id="2571141"/>
    <lineage>
        <taxon>Bacteria</taxon>
        <taxon>Bacillati</taxon>
        <taxon>Actinomycetota</taxon>
        <taxon>Actinomycetes</taxon>
        <taxon>Kitasatosporales</taxon>
        <taxon>Streptomycetaceae</taxon>
        <taxon>Actinacidiphila</taxon>
    </lineage>
</organism>
<dbReference type="EMBL" id="SUMC01000242">
    <property type="protein sequence ID" value="TJZ93663.1"/>
    <property type="molecule type" value="Genomic_DNA"/>
</dbReference>
<dbReference type="RefSeq" id="WP_136731563.1">
    <property type="nucleotide sequence ID" value="NZ_SUMC01000242.1"/>
</dbReference>
<evidence type="ECO:0000313" key="1">
    <source>
        <dbReference type="EMBL" id="TJZ93663.1"/>
    </source>
</evidence>
<accession>A0A4U0RE35</accession>
<reference evidence="1 2" key="1">
    <citation type="submission" date="2019-04" db="EMBL/GenBank/DDBJ databases">
        <title>Streptomyces oryziradicis sp. nov., a novel actinomycete isolated from rhizosphere soil of rice (Oryza sativa L.).</title>
        <authorList>
            <person name="Li C."/>
        </authorList>
    </citation>
    <scope>NUCLEOTIDE SEQUENCE [LARGE SCALE GENOMIC DNA]</scope>
    <source>
        <strain evidence="1 2">NEAU-C40</strain>
    </source>
</reference>
<name>A0A4U0RE35_9ACTN</name>
<dbReference type="Proteomes" id="UP000305778">
    <property type="component" value="Unassembled WGS sequence"/>
</dbReference>
<comment type="caution">
    <text evidence="1">The sequence shown here is derived from an EMBL/GenBank/DDBJ whole genome shotgun (WGS) entry which is preliminary data.</text>
</comment>
<dbReference type="AlphaFoldDB" id="A0A4U0RE35"/>
<dbReference type="OrthoDB" id="3395612at2"/>
<sequence>MDRFLEEYGLTVSALQDKIATRVPVGVGGLPGPVEYLVHESVLRSDDEFPCAGDAEALQFCRAVAHQLSTEFGITPGEAVARIVRHWCEPGDDGRTPRTWIVGSDIAYHEDPDFWANHIYYGAHWWPPGDTPAPLPSP</sequence>
<evidence type="ECO:0000313" key="2">
    <source>
        <dbReference type="Proteomes" id="UP000305778"/>
    </source>
</evidence>
<keyword evidence="2" id="KW-1185">Reference proteome</keyword>
<proteinExistence type="predicted"/>